<gene>
    <name evidence="2" type="ORF">GGP41_005991</name>
</gene>
<feature type="region of interest" description="Disordered" evidence="1">
    <location>
        <begin position="1"/>
        <end position="49"/>
    </location>
</feature>
<evidence type="ECO:0000313" key="3">
    <source>
        <dbReference type="Proteomes" id="UP000624244"/>
    </source>
</evidence>
<feature type="region of interest" description="Disordered" evidence="1">
    <location>
        <begin position="198"/>
        <end position="224"/>
    </location>
</feature>
<comment type="caution">
    <text evidence="2">The sequence shown here is derived from an EMBL/GenBank/DDBJ whole genome shotgun (WGS) entry which is preliminary data.</text>
</comment>
<protein>
    <submittedName>
        <fullName evidence="2">Uncharacterized protein</fullName>
    </submittedName>
</protein>
<reference evidence="2" key="1">
    <citation type="submission" date="2019-11" db="EMBL/GenBank/DDBJ databases">
        <title>Bipolaris sorokiniana Genome sequencing.</title>
        <authorList>
            <person name="Wang H."/>
        </authorList>
    </citation>
    <scope>NUCLEOTIDE SEQUENCE</scope>
</reference>
<name>A0A8H5ZHV4_COCSA</name>
<evidence type="ECO:0000313" key="2">
    <source>
        <dbReference type="EMBL" id="KAF5849069.1"/>
    </source>
</evidence>
<dbReference type="AlphaFoldDB" id="A0A8H5ZHV4"/>
<evidence type="ECO:0000256" key="1">
    <source>
        <dbReference type="SAM" id="MobiDB-lite"/>
    </source>
</evidence>
<organism evidence="2 3">
    <name type="scientific">Cochliobolus sativus</name>
    <name type="common">Common root rot and spot blotch fungus</name>
    <name type="synonym">Bipolaris sorokiniana</name>
    <dbReference type="NCBI Taxonomy" id="45130"/>
    <lineage>
        <taxon>Eukaryota</taxon>
        <taxon>Fungi</taxon>
        <taxon>Dikarya</taxon>
        <taxon>Ascomycota</taxon>
        <taxon>Pezizomycotina</taxon>
        <taxon>Dothideomycetes</taxon>
        <taxon>Pleosporomycetidae</taxon>
        <taxon>Pleosporales</taxon>
        <taxon>Pleosporineae</taxon>
        <taxon>Pleosporaceae</taxon>
        <taxon>Bipolaris</taxon>
    </lineage>
</organism>
<accession>A0A8H5ZHV4</accession>
<proteinExistence type="predicted"/>
<dbReference type="EMBL" id="WNKQ01000009">
    <property type="protein sequence ID" value="KAF5849069.1"/>
    <property type="molecule type" value="Genomic_DNA"/>
</dbReference>
<dbReference type="Proteomes" id="UP000624244">
    <property type="component" value="Unassembled WGS sequence"/>
</dbReference>
<sequence length="903" mass="104629">MAPNLRAKGNTQGQKIVVGDRSKRKRDGTSNLQSNSVSKKRKGKSMDVVLDNSTDVQKAIDNEKIIKEFRIMFHPRKYCPEHPGNVPEQHQTKFQHIQQLGQMIYESYAVQPRPDITNKPWELENKLRAKRVSQKATQARSTYQNEDGWRMELENRIFERFEIEVAWYDKLRARFVPDLCRKRLWQSSVEINPIESNSRTNTLAERQKRRSSMKSPSKRITTNHELSLGTGLSDIFTTRIGERSVIQNDPENHHRIEMQPDRIYGLRTTEAMEKILERQHNSHLGEDPEIDELLNRLTISCNPDSGGRASIYPFLVMEAKSLKSKSNFQDIERQTAVPIRNHLYLQLKLQDDEFNRMQIPGGPLSWFLAYIGEMWRVYGCYVTKSSPDDLPYYNIVLLWEGSVTGYDEALQLVLIVDYIVDWARDIFRPSIIRQLMSVVDKGSRSSYTIIEEPDILSIPGYANSWYGDRPVATISGAETIGVPKEPAFDAMDSTIESSLQPLFEDIGTHVDIRVWEGAKYVARVRGLYITGNNTAANEHLTNTGYRRLETVHMSRCWFLLPHAQDIKTIEQAWTGSQEIKDMQDLSTERILISLYVQYRKDGDGMLIRELTYLALTESVAKKIWILEQTLDQNELIASADELGLKLREAWASSHENYFQRYATSQTSVLCVTASDYDRLSDRVVLGFHDSRETTNYARRLNSFIENTCEKPRAQLYKIYATCFRYTKTVHSLTVEPHRSLDPTQACVFVNTEAMPTGICAYITNPVSEEVNDKWVIRHLVRMIIVFWDCKWSDKKKSFRSGVSSIDSKILLWIVSDPQWKSYVSIKPTLMMPGMNRVHEHLAWFRKVLLRHQCGTGTHERSYREGYRNIQCDILDVCKNCDFKLNYSSDSRNLKFCDEDFMPR</sequence>